<dbReference type="GO" id="GO:0005930">
    <property type="term" value="C:axoneme"/>
    <property type="evidence" value="ECO:0007669"/>
    <property type="project" value="UniProtKB-SubCell"/>
</dbReference>
<evidence type="ECO:0000256" key="3">
    <source>
        <dbReference type="ARBA" id="ARBA00022174"/>
    </source>
</evidence>
<comment type="similarity">
    <text evidence="2">Belongs to the CFAP300 family.</text>
</comment>
<proteinExistence type="inferred from homology"/>
<keyword evidence="6" id="KW-0966">Cell projection</keyword>
<keyword evidence="4" id="KW-0963">Cytoplasm</keyword>
<evidence type="ECO:0000313" key="7">
    <source>
        <dbReference type="EMBL" id="CRZ12135.1"/>
    </source>
</evidence>
<reference evidence="7" key="1">
    <citation type="submission" date="2015-04" db="EMBL/GenBank/DDBJ databases">
        <title>The genome sequence of the plant pathogenic Rhizarian Plasmodiophora brassicae reveals insights in its biotrophic life cycle and the origin of chitin synthesis.</title>
        <authorList>
            <person name="Schwelm A."/>
            <person name="Fogelqvist J."/>
            <person name="Knaust A."/>
            <person name="Julke S."/>
            <person name="Lilja T."/>
            <person name="Dhandapani V."/>
            <person name="Bonilla-Rosso G."/>
            <person name="Karlsson M."/>
            <person name="Shevchenko A."/>
            <person name="Choi S.R."/>
            <person name="Kim H.G."/>
            <person name="Park J.Y."/>
            <person name="Lim Y.P."/>
            <person name="Ludwig-Muller J."/>
            <person name="Dixelius C."/>
        </authorList>
    </citation>
    <scope>NUCLEOTIDE SEQUENCE</scope>
    <source>
        <tissue evidence="7">Potato root galls</tissue>
    </source>
</reference>
<name>A0A0H5RCY8_9EUKA</name>
<sequence length="286" mass="32541">GRTRDDRGPREPVFYSPGQMEIHVGRGEGAVKGRSDTGPFTWHNSFEDDTLTDTLLHQHARKCYLEKWDVLQKIQLSTFRFDQRFDPSSSNVKNLSNFVQSLVNSEVFRDVFKDIIPGGAAVRNIERIPCNVMNMAVYDALGSCGVIRPNGAIVMCQEQLLDNGVVVESELKRALFDPDSDAYQAVDHGEFINHLMEMFVLGGRFCQYEDDFVIYSAVVKDFYKSLISVVKDSSNALHISSAVYRIVEDGLFPATPGSPWNRFYIIVDADKRQVHCLYFPRHNQTW</sequence>
<accession>A0A0H5RCY8</accession>
<dbReference type="AlphaFoldDB" id="A0A0H5RCY8"/>
<evidence type="ECO:0000256" key="6">
    <source>
        <dbReference type="ARBA" id="ARBA00023273"/>
    </source>
</evidence>
<dbReference type="PANTHER" id="PTHR31078">
    <property type="entry name" value="CILIA- AND FLAGELLA-ASSOCIATED PROTEIN 300"/>
    <property type="match status" value="1"/>
</dbReference>
<dbReference type="Pfam" id="PF14926">
    <property type="entry name" value="CFAP300"/>
    <property type="match status" value="1"/>
</dbReference>
<dbReference type="PANTHER" id="PTHR31078:SF1">
    <property type="entry name" value="CILIA- AND FLAGELLA-ASSOCIATED PROTEIN 300"/>
    <property type="match status" value="1"/>
</dbReference>
<feature type="non-terminal residue" evidence="7">
    <location>
        <position position="1"/>
    </location>
</feature>
<evidence type="ECO:0000256" key="4">
    <source>
        <dbReference type="ARBA" id="ARBA00022490"/>
    </source>
</evidence>
<evidence type="ECO:0000256" key="2">
    <source>
        <dbReference type="ARBA" id="ARBA00009205"/>
    </source>
</evidence>
<organism evidence="7">
    <name type="scientific">Spongospora subterranea</name>
    <dbReference type="NCBI Taxonomy" id="70186"/>
    <lineage>
        <taxon>Eukaryota</taxon>
        <taxon>Sar</taxon>
        <taxon>Rhizaria</taxon>
        <taxon>Endomyxa</taxon>
        <taxon>Phytomyxea</taxon>
        <taxon>Plasmodiophorida</taxon>
        <taxon>Plasmodiophoridae</taxon>
        <taxon>Spongospora</taxon>
    </lineage>
</organism>
<evidence type="ECO:0000256" key="5">
    <source>
        <dbReference type="ARBA" id="ARBA00023212"/>
    </source>
</evidence>
<dbReference type="EMBL" id="HACM01011693">
    <property type="protein sequence ID" value="CRZ12135.1"/>
    <property type="molecule type" value="Transcribed_RNA"/>
</dbReference>
<evidence type="ECO:0000256" key="1">
    <source>
        <dbReference type="ARBA" id="ARBA00004430"/>
    </source>
</evidence>
<comment type="subcellular location">
    <subcellularLocation>
        <location evidence="1">Cytoplasm</location>
        <location evidence="1">Cytoskeleton</location>
        <location evidence="1">Cilium axoneme</location>
    </subcellularLocation>
</comment>
<protein>
    <recommendedName>
        <fullName evidence="3">Cilia- and flagella-associated protein 300</fullName>
    </recommendedName>
</protein>
<keyword evidence="5" id="KW-0206">Cytoskeleton</keyword>
<dbReference type="InterPro" id="IPR029416">
    <property type="entry name" value="CFAP300"/>
</dbReference>